<keyword evidence="6" id="KW-0411">Iron-sulfur</keyword>
<keyword evidence="5" id="KW-0408">Iron</keyword>
<dbReference type="PROSITE" id="PS51296">
    <property type="entry name" value="RIESKE"/>
    <property type="match status" value="1"/>
</dbReference>
<dbReference type="RefSeq" id="WP_204130008.1">
    <property type="nucleotide sequence ID" value="NZ_JAFDVD010000005.1"/>
</dbReference>
<dbReference type="InterPro" id="IPR014349">
    <property type="entry name" value="Rieske_Fe-S_prot"/>
</dbReference>
<dbReference type="InterPro" id="IPR005805">
    <property type="entry name" value="Rieske_Fe-S_prot_C"/>
</dbReference>
<evidence type="ECO:0000259" key="10">
    <source>
        <dbReference type="PROSITE" id="PS51296"/>
    </source>
</evidence>
<dbReference type="InterPro" id="IPR017941">
    <property type="entry name" value="Rieske_2Fe-2S"/>
</dbReference>
<dbReference type="PROSITE" id="PS51318">
    <property type="entry name" value="TAT"/>
    <property type="match status" value="1"/>
</dbReference>
<dbReference type="CDD" id="cd03467">
    <property type="entry name" value="Rieske"/>
    <property type="match status" value="1"/>
</dbReference>
<organism evidence="11 12">
    <name type="scientific">Phycicoccus sonneratiae</name>
    <dbReference type="NCBI Taxonomy" id="2807628"/>
    <lineage>
        <taxon>Bacteria</taxon>
        <taxon>Bacillati</taxon>
        <taxon>Actinomycetota</taxon>
        <taxon>Actinomycetes</taxon>
        <taxon>Micrococcales</taxon>
        <taxon>Intrasporangiaceae</taxon>
        <taxon>Phycicoccus</taxon>
    </lineage>
</organism>
<dbReference type="Proteomes" id="UP001430172">
    <property type="component" value="Unassembled WGS sequence"/>
</dbReference>
<reference evidence="11" key="1">
    <citation type="submission" date="2021-02" db="EMBL/GenBank/DDBJ databases">
        <title>Phycicoccus sp. MQZ13P-5T, whole genome shotgun sequence.</title>
        <authorList>
            <person name="Tuo L."/>
        </authorList>
    </citation>
    <scope>NUCLEOTIDE SEQUENCE</scope>
    <source>
        <strain evidence="11">MQZ13P-5</strain>
    </source>
</reference>
<dbReference type="EMBL" id="JAFDVD010000005">
    <property type="protein sequence ID" value="MBM6399521.1"/>
    <property type="molecule type" value="Genomic_DNA"/>
</dbReference>
<evidence type="ECO:0000256" key="1">
    <source>
        <dbReference type="ARBA" id="ARBA00002494"/>
    </source>
</evidence>
<comment type="cofactor">
    <cofactor evidence="9">
        <name>[2Fe-2S] cluster</name>
        <dbReference type="ChEBI" id="CHEBI:190135"/>
    </cofactor>
</comment>
<evidence type="ECO:0000256" key="6">
    <source>
        <dbReference type="ARBA" id="ARBA00023014"/>
    </source>
</evidence>
<keyword evidence="7" id="KW-1015">Disulfide bond</keyword>
<comment type="caution">
    <text evidence="11">The sequence shown here is derived from an EMBL/GenBank/DDBJ whole genome shotgun (WGS) entry which is preliminary data.</text>
</comment>
<evidence type="ECO:0000313" key="12">
    <source>
        <dbReference type="Proteomes" id="UP001430172"/>
    </source>
</evidence>
<evidence type="ECO:0000256" key="3">
    <source>
        <dbReference type="ARBA" id="ARBA00022714"/>
    </source>
</evidence>
<accession>A0ABS2CK28</accession>
<evidence type="ECO:0000256" key="2">
    <source>
        <dbReference type="ARBA" id="ARBA00015816"/>
    </source>
</evidence>
<evidence type="ECO:0000256" key="7">
    <source>
        <dbReference type="ARBA" id="ARBA00023157"/>
    </source>
</evidence>
<evidence type="ECO:0000313" key="11">
    <source>
        <dbReference type="EMBL" id="MBM6399521.1"/>
    </source>
</evidence>
<protein>
    <recommendedName>
        <fullName evidence="2">Cytochrome bc1 complex Rieske iron-sulfur subunit</fullName>
    </recommendedName>
    <alternativeName>
        <fullName evidence="8">Cytochrome bc1 reductase complex subunit QcrA</fullName>
    </alternativeName>
</protein>
<dbReference type="PRINTS" id="PR00162">
    <property type="entry name" value="RIESKE"/>
</dbReference>
<dbReference type="SUPFAM" id="SSF50022">
    <property type="entry name" value="ISP domain"/>
    <property type="match status" value="1"/>
</dbReference>
<evidence type="ECO:0000256" key="5">
    <source>
        <dbReference type="ARBA" id="ARBA00023004"/>
    </source>
</evidence>
<evidence type="ECO:0000256" key="8">
    <source>
        <dbReference type="ARBA" id="ARBA00029586"/>
    </source>
</evidence>
<sequence length="156" mass="15075">MSTENTTPSVPECACLSRRQTLRAAGAGVAVVAGASTLAACGAADDVQDAASSAAGAASSAASEAIKAADIPVGGGKVFESLQTVVTQPTAGEYKAFSSVCTHQGCQVGSVADGVITCPCHGSQFDAATGEVKQGPATKALPAKSVTVSGDGLSVS</sequence>
<keyword evidence="12" id="KW-1185">Reference proteome</keyword>
<gene>
    <name evidence="11" type="ORF">JQN70_03895</name>
</gene>
<dbReference type="InterPro" id="IPR036922">
    <property type="entry name" value="Rieske_2Fe-2S_sf"/>
</dbReference>
<evidence type="ECO:0000256" key="4">
    <source>
        <dbReference type="ARBA" id="ARBA00022723"/>
    </source>
</evidence>
<evidence type="ECO:0000256" key="9">
    <source>
        <dbReference type="ARBA" id="ARBA00034078"/>
    </source>
</evidence>
<name>A0ABS2CK28_9MICO</name>
<dbReference type="InterPro" id="IPR006311">
    <property type="entry name" value="TAT_signal"/>
</dbReference>
<proteinExistence type="predicted"/>
<dbReference type="Gene3D" id="2.102.10.10">
    <property type="entry name" value="Rieske [2Fe-2S] iron-sulphur domain"/>
    <property type="match status" value="1"/>
</dbReference>
<dbReference type="Pfam" id="PF00355">
    <property type="entry name" value="Rieske"/>
    <property type="match status" value="1"/>
</dbReference>
<keyword evidence="4" id="KW-0479">Metal-binding</keyword>
<feature type="domain" description="Rieske" evidence="10">
    <location>
        <begin position="63"/>
        <end position="155"/>
    </location>
</feature>
<keyword evidence="3" id="KW-0001">2Fe-2S</keyword>
<dbReference type="PANTHER" id="PTHR10134">
    <property type="entry name" value="CYTOCHROME B-C1 COMPLEX SUBUNIT RIESKE, MITOCHONDRIAL"/>
    <property type="match status" value="1"/>
</dbReference>
<comment type="function">
    <text evidence="1">Iron-sulfur subunit of the cytochrome bc1 complex, an essential component of the respiratory electron transport chain required for ATP synthesis. The bc1 complex catalyzes the oxidation of menaquinol and the reduction of cytochrome c in the respiratory chain. The bc1 complex operates through a Q-cycle mechanism that couples electron transfer to generation of the proton gradient that drives ATP synthesis.</text>
</comment>